<dbReference type="STRING" id="1150469.RSPPHO_03097"/>
<keyword evidence="8" id="KW-1185">Reference proteome</keyword>
<dbReference type="AlphaFoldDB" id="H6SR01"/>
<organism evidence="7 8">
    <name type="scientific">Pararhodospirillum photometricum DSM 122</name>
    <dbReference type="NCBI Taxonomy" id="1150469"/>
    <lineage>
        <taxon>Bacteria</taxon>
        <taxon>Pseudomonadati</taxon>
        <taxon>Pseudomonadota</taxon>
        <taxon>Alphaproteobacteria</taxon>
        <taxon>Rhodospirillales</taxon>
        <taxon>Rhodospirillaceae</taxon>
        <taxon>Pararhodospirillum</taxon>
    </lineage>
</organism>
<evidence type="ECO:0000313" key="7">
    <source>
        <dbReference type="EMBL" id="CCG09723.1"/>
    </source>
</evidence>
<protein>
    <submittedName>
        <fullName evidence="7">Hsp33 protein</fullName>
    </submittedName>
</protein>
<accession>H6SR01</accession>
<evidence type="ECO:0000256" key="6">
    <source>
        <dbReference type="SAM" id="MobiDB-lite"/>
    </source>
</evidence>
<gene>
    <name evidence="7" type="ORF">RSPPHO_03097</name>
</gene>
<dbReference type="SUPFAM" id="SSF64397">
    <property type="entry name" value="Hsp33 domain"/>
    <property type="match status" value="1"/>
</dbReference>
<evidence type="ECO:0000313" key="8">
    <source>
        <dbReference type="Proteomes" id="UP000033220"/>
    </source>
</evidence>
<dbReference type="GO" id="GO:0044183">
    <property type="term" value="F:protein folding chaperone"/>
    <property type="evidence" value="ECO:0007669"/>
    <property type="project" value="TreeGrafter"/>
</dbReference>
<dbReference type="InterPro" id="IPR000397">
    <property type="entry name" value="Heat_shock_Hsp33"/>
</dbReference>
<dbReference type="SUPFAM" id="SSF118352">
    <property type="entry name" value="HSP33 redox switch-like"/>
    <property type="match status" value="1"/>
</dbReference>
<evidence type="ECO:0000256" key="2">
    <source>
        <dbReference type="ARBA" id="ARBA00022833"/>
    </source>
</evidence>
<dbReference type="InterPro" id="IPR016154">
    <property type="entry name" value="Heat_shock_Hsp33_C"/>
</dbReference>
<dbReference type="EMBL" id="HE663493">
    <property type="protein sequence ID" value="CCG09723.1"/>
    <property type="molecule type" value="Genomic_DNA"/>
</dbReference>
<dbReference type="Gene3D" id="3.55.30.10">
    <property type="entry name" value="Hsp33 domain"/>
    <property type="match status" value="1"/>
</dbReference>
<evidence type="ECO:0000256" key="4">
    <source>
        <dbReference type="ARBA" id="ARBA00023186"/>
    </source>
</evidence>
<keyword evidence="1" id="KW-0963">Cytoplasm</keyword>
<dbReference type="PANTHER" id="PTHR30111:SF1">
    <property type="entry name" value="33 KDA CHAPERONIN"/>
    <property type="match status" value="1"/>
</dbReference>
<dbReference type="eggNOG" id="COG1281">
    <property type="taxonomic scope" value="Bacteria"/>
</dbReference>
<feature type="region of interest" description="Disordered" evidence="6">
    <location>
        <begin position="1"/>
        <end position="76"/>
    </location>
</feature>
<feature type="compositionally biased region" description="Basic and acidic residues" evidence="6">
    <location>
        <begin position="54"/>
        <end position="63"/>
    </location>
</feature>
<dbReference type="HOGENOM" id="CLU_054493_0_1_5"/>
<dbReference type="PATRIC" id="fig|1150469.3.peg.3494"/>
<dbReference type="Proteomes" id="UP000033220">
    <property type="component" value="Chromosome DSM 122"/>
</dbReference>
<keyword evidence="2" id="KW-0862">Zinc</keyword>
<keyword evidence="5" id="KW-0676">Redox-active center</keyword>
<dbReference type="GO" id="GO:0005737">
    <property type="term" value="C:cytoplasm"/>
    <property type="evidence" value="ECO:0007669"/>
    <property type="project" value="InterPro"/>
</dbReference>
<dbReference type="GO" id="GO:0042026">
    <property type="term" value="P:protein refolding"/>
    <property type="evidence" value="ECO:0007669"/>
    <property type="project" value="TreeGrafter"/>
</dbReference>
<keyword evidence="3" id="KW-1015">Disulfide bond</keyword>
<dbReference type="CDD" id="cd00498">
    <property type="entry name" value="Hsp33"/>
    <property type="match status" value="1"/>
</dbReference>
<evidence type="ECO:0000256" key="5">
    <source>
        <dbReference type="ARBA" id="ARBA00023284"/>
    </source>
</evidence>
<sequence length="392" mass="42291">MRHHRHLDVDEHQRGRARAPRPGLRGLSGEPSPHGPGQGQRLVLALPARPPRRGGHERGDRRAPVRRLGRGGKPPARPEGHLGVVLVVTSFADNMVLPFHLASGVFRGRLVRCGRAVADCIEPHAYPAPVARLVAETVVLGIVLASALKYEGVFTLQIQGDGPVRTLVADVTSAGMIRAVARFDETRLAALPEDASLAALVGRGHLAFTVDQGAHTERYQGIVGLEGETLAACVQTYFDVSEQVATRLLVAVAPADESQPWRASALLLQRMPAEAGGRDGEDWDDAWQTASVLMASLRSDEMLDTTLDPETLLRRPFHGADLRLAAPRPVFYGCRCSRRKVGRALLTLPQADLDDLAREGSIDVTCEFCKATYALTLQDLADLADEDPSGPA</sequence>
<dbReference type="InterPro" id="IPR016153">
    <property type="entry name" value="Heat_shock_Hsp33_N"/>
</dbReference>
<evidence type="ECO:0000256" key="3">
    <source>
        <dbReference type="ARBA" id="ARBA00023157"/>
    </source>
</evidence>
<evidence type="ECO:0000256" key="1">
    <source>
        <dbReference type="ARBA" id="ARBA00022490"/>
    </source>
</evidence>
<keyword evidence="4" id="KW-0143">Chaperone</keyword>
<proteinExistence type="predicted"/>
<reference evidence="7 8" key="1">
    <citation type="submission" date="2012-02" db="EMBL/GenBank/DDBJ databases">
        <title>Shotgun genome sequence of Phaeospirillum photometricum DSM 122.</title>
        <authorList>
            <person name="Duquesne K."/>
            <person name="Sturgis J."/>
        </authorList>
    </citation>
    <scope>NUCLEOTIDE SEQUENCE [LARGE SCALE GENOMIC DNA]</scope>
    <source>
        <strain evidence="8">DSM122</strain>
    </source>
</reference>
<dbReference type="KEGG" id="rpm:RSPPHO_03097"/>
<dbReference type="PANTHER" id="PTHR30111">
    <property type="entry name" value="33 KDA CHAPERONIN"/>
    <property type="match status" value="1"/>
</dbReference>
<dbReference type="GO" id="GO:0051082">
    <property type="term" value="F:unfolded protein binding"/>
    <property type="evidence" value="ECO:0007669"/>
    <property type="project" value="InterPro"/>
</dbReference>
<dbReference type="Pfam" id="PF01430">
    <property type="entry name" value="HSP33"/>
    <property type="match status" value="1"/>
</dbReference>
<dbReference type="Gene3D" id="3.90.1280.10">
    <property type="entry name" value="HSP33 redox switch-like"/>
    <property type="match status" value="1"/>
</dbReference>
<name>H6SR01_PARPM</name>